<dbReference type="CDD" id="cd00038">
    <property type="entry name" value="CAP_ED"/>
    <property type="match status" value="1"/>
</dbReference>
<keyword evidence="2" id="KW-0813">Transport</keyword>
<dbReference type="PANTHER" id="PTHR10217:SF548">
    <property type="entry name" value="GH12235P"/>
    <property type="match status" value="1"/>
</dbReference>
<keyword evidence="7" id="KW-0851">Voltage-gated channel</keyword>
<evidence type="ECO:0000256" key="9">
    <source>
        <dbReference type="ARBA" id="ARBA00022989"/>
    </source>
</evidence>
<reference evidence="17" key="1">
    <citation type="submission" date="2023-01" db="EMBL/GenBank/DDBJ databases">
        <title>Genome assembly of the deep-sea coral Lophelia pertusa.</title>
        <authorList>
            <person name="Herrera S."/>
            <person name="Cordes E."/>
        </authorList>
    </citation>
    <scope>NUCLEOTIDE SEQUENCE</scope>
    <source>
        <strain evidence="17">USNM1676648</strain>
        <tissue evidence="17">Polyp</tissue>
    </source>
</reference>
<dbReference type="Pfam" id="PF00520">
    <property type="entry name" value="Ion_trans"/>
    <property type="match status" value="1"/>
</dbReference>
<feature type="domain" description="Cyclic nucleotide-binding" evidence="16">
    <location>
        <begin position="406"/>
        <end position="482"/>
    </location>
</feature>
<dbReference type="SUPFAM" id="SSF81324">
    <property type="entry name" value="Voltage-gated potassium channels"/>
    <property type="match status" value="1"/>
</dbReference>
<feature type="region of interest" description="Disordered" evidence="14">
    <location>
        <begin position="562"/>
        <end position="587"/>
    </location>
</feature>
<feature type="region of interest" description="Disordered" evidence="14">
    <location>
        <begin position="599"/>
        <end position="619"/>
    </location>
</feature>
<evidence type="ECO:0000313" key="17">
    <source>
        <dbReference type="EMBL" id="KAJ7372056.1"/>
    </source>
</evidence>
<organism evidence="17 18">
    <name type="scientific">Desmophyllum pertusum</name>
    <dbReference type="NCBI Taxonomy" id="174260"/>
    <lineage>
        <taxon>Eukaryota</taxon>
        <taxon>Metazoa</taxon>
        <taxon>Cnidaria</taxon>
        <taxon>Anthozoa</taxon>
        <taxon>Hexacorallia</taxon>
        <taxon>Scleractinia</taxon>
        <taxon>Caryophylliina</taxon>
        <taxon>Caryophylliidae</taxon>
        <taxon>Desmophyllum</taxon>
    </lineage>
</organism>
<evidence type="ECO:0000259" key="16">
    <source>
        <dbReference type="PROSITE" id="PS50042"/>
    </source>
</evidence>
<feature type="transmembrane region" description="Helical" evidence="15">
    <location>
        <begin position="49"/>
        <end position="72"/>
    </location>
</feature>
<keyword evidence="12" id="KW-0407">Ion channel</keyword>
<keyword evidence="9 15" id="KW-1133">Transmembrane helix</keyword>
<dbReference type="GO" id="GO:0005886">
    <property type="term" value="C:plasma membrane"/>
    <property type="evidence" value="ECO:0007669"/>
    <property type="project" value="UniProtKB-SubCell"/>
</dbReference>
<accession>A0A9X0CQU5</accession>
<name>A0A9X0CQU5_9CNID</name>
<keyword evidence="5 15" id="KW-0812">Transmembrane</keyword>
<evidence type="ECO:0000256" key="12">
    <source>
        <dbReference type="ARBA" id="ARBA00023303"/>
    </source>
</evidence>
<keyword evidence="13" id="KW-0175">Coiled coil</keyword>
<dbReference type="PROSITE" id="PS50042">
    <property type="entry name" value="CNMP_BINDING_3"/>
    <property type="match status" value="1"/>
</dbReference>
<evidence type="ECO:0000256" key="7">
    <source>
        <dbReference type="ARBA" id="ARBA00022882"/>
    </source>
</evidence>
<dbReference type="SUPFAM" id="SSF51206">
    <property type="entry name" value="cAMP-binding domain-like"/>
    <property type="match status" value="1"/>
</dbReference>
<evidence type="ECO:0000256" key="11">
    <source>
        <dbReference type="ARBA" id="ARBA00023136"/>
    </source>
</evidence>
<proteinExistence type="predicted"/>
<comment type="caution">
    <text evidence="17">The sequence shown here is derived from an EMBL/GenBank/DDBJ whole genome shotgun (WGS) entry which is preliminary data.</text>
</comment>
<dbReference type="PANTHER" id="PTHR10217">
    <property type="entry name" value="VOLTAGE AND LIGAND GATED POTASSIUM CHANNEL"/>
    <property type="match status" value="1"/>
</dbReference>
<dbReference type="GO" id="GO:0042391">
    <property type="term" value="P:regulation of membrane potential"/>
    <property type="evidence" value="ECO:0007669"/>
    <property type="project" value="TreeGrafter"/>
</dbReference>
<evidence type="ECO:0000256" key="8">
    <source>
        <dbReference type="ARBA" id="ARBA00022958"/>
    </source>
</evidence>
<evidence type="ECO:0000256" key="13">
    <source>
        <dbReference type="SAM" id="Coils"/>
    </source>
</evidence>
<dbReference type="PRINTS" id="PR01463">
    <property type="entry name" value="EAGCHANLFMLY"/>
</dbReference>
<dbReference type="InterPro" id="IPR000595">
    <property type="entry name" value="cNMP-bd_dom"/>
</dbReference>
<keyword evidence="18" id="KW-1185">Reference proteome</keyword>
<feature type="transmembrane region" description="Helical" evidence="15">
    <location>
        <begin position="109"/>
        <end position="129"/>
    </location>
</feature>
<dbReference type="GO" id="GO:0005242">
    <property type="term" value="F:inward rectifier potassium channel activity"/>
    <property type="evidence" value="ECO:0007669"/>
    <property type="project" value="TreeGrafter"/>
</dbReference>
<evidence type="ECO:0000256" key="5">
    <source>
        <dbReference type="ARBA" id="ARBA00022692"/>
    </source>
</evidence>
<dbReference type="InterPro" id="IPR003938">
    <property type="entry name" value="K_chnl_volt-dep_EAG/ELK/ERG"/>
</dbReference>
<feature type="compositionally biased region" description="Basic and acidic residues" evidence="14">
    <location>
        <begin position="599"/>
        <end position="612"/>
    </location>
</feature>
<dbReference type="SMART" id="SM00100">
    <property type="entry name" value="cNMP"/>
    <property type="match status" value="1"/>
</dbReference>
<evidence type="ECO:0000313" key="18">
    <source>
        <dbReference type="Proteomes" id="UP001163046"/>
    </source>
</evidence>
<dbReference type="PRINTS" id="PR01470">
    <property type="entry name" value="ERGCHANNEL"/>
</dbReference>
<evidence type="ECO:0000256" key="15">
    <source>
        <dbReference type="SAM" id="Phobius"/>
    </source>
</evidence>
<dbReference type="OrthoDB" id="426293at2759"/>
<evidence type="ECO:0000256" key="10">
    <source>
        <dbReference type="ARBA" id="ARBA00023065"/>
    </source>
</evidence>
<evidence type="ECO:0000256" key="1">
    <source>
        <dbReference type="ARBA" id="ARBA00004651"/>
    </source>
</evidence>
<dbReference type="Gene3D" id="2.60.120.10">
    <property type="entry name" value="Jelly Rolls"/>
    <property type="match status" value="1"/>
</dbReference>
<feature type="compositionally biased region" description="Polar residues" evidence="14">
    <location>
        <begin position="736"/>
        <end position="746"/>
    </location>
</feature>
<dbReference type="Proteomes" id="UP001163046">
    <property type="component" value="Unassembled WGS sequence"/>
</dbReference>
<dbReference type="InterPro" id="IPR014710">
    <property type="entry name" value="RmlC-like_jellyroll"/>
</dbReference>
<dbReference type="InterPro" id="IPR005821">
    <property type="entry name" value="Ion_trans_dom"/>
</dbReference>
<keyword evidence="6" id="KW-0631">Potassium channel</keyword>
<keyword evidence="4" id="KW-0633">Potassium transport</keyword>
<comment type="subcellular location">
    <subcellularLocation>
        <location evidence="1">Cell membrane</location>
        <topology evidence="1">Multi-pass membrane protein</topology>
    </subcellularLocation>
</comment>
<feature type="transmembrane region" description="Helical" evidence="15">
    <location>
        <begin position="303"/>
        <end position="327"/>
    </location>
</feature>
<evidence type="ECO:0000256" key="4">
    <source>
        <dbReference type="ARBA" id="ARBA00022538"/>
    </source>
</evidence>
<feature type="region of interest" description="Disordered" evidence="14">
    <location>
        <begin position="735"/>
        <end position="760"/>
    </location>
</feature>
<dbReference type="Gene3D" id="1.10.1200.260">
    <property type="match status" value="1"/>
</dbReference>
<dbReference type="GO" id="GO:0034702">
    <property type="term" value="C:monoatomic ion channel complex"/>
    <property type="evidence" value="ECO:0007669"/>
    <property type="project" value="UniProtKB-KW"/>
</dbReference>
<gene>
    <name evidence="17" type="ORF">OS493_021484</name>
</gene>
<dbReference type="AlphaFoldDB" id="A0A9X0CQU5"/>
<evidence type="ECO:0000256" key="2">
    <source>
        <dbReference type="ARBA" id="ARBA00022448"/>
    </source>
</evidence>
<feature type="coiled-coil region" evidence="13">
    <location>
        <begin position="703"/>
        <end position="730"/>
    </location>
</feature>
<keyword evidence="3" id="KW-1003">Cell membrane</keyword>
<feature type="transmembrane region" description="Helical" evidence="15">
    <location>
        <begin position="213"/>
        <end position="235"/>
    </location>
</feature>
<keyword evidence="10" id="KW-0406">Ion transport</keyword>
<dbReference type="Gene3D" id="1.10.287.70">
    <property type="match status" value="1"/>
</dbReference>
<dbReference type="InterPro" id="IPR050818">
    <property type="entry name" value="KCNH_animal-type"/>
</dbReference>
<protein>
    <recommendedName>
        <fullName evidence="16">Cyclic nucleotide-binding domain-containing protein</fullName>
    </recommendedName>
</protein>
<feature type="transmembrane region" description="Helical" evidence="15">
    <location>
        <begin position="278"/>
        <end position="296"/>
    </location>
</feature>
<keyword evidence="8" id="KW-0630">Potassium</keyword>
<keyword evidence="11 15" id="KW-0472">Membrane</keyword>
<dbReference type="EMBL" id="MU826839">
    <property type="protein sequence ID" value="KAJ7372056.1"/>
    <property type="molecule type" value="Genomic_DNA"/>
</dbReference>
<dbReference type="InterPro" id="IPR018490">
    <property type="entry name" value="cNMP-bd_dom_sf"/>
</dbReference>
<evidence type="ECO:0000256" key="6">
    <source>
        <dbReference type="ARBA" id="ARBA00022826"/>
    </source>
</evidence>
<sequence length="760" mass="87918">MSQKKEALTELLECSWRPDLKIMAAFKRWRSKYKRYKNQIPDQMRNRIILHYGLFKITWDWVILILVLYTAIEVPFVSSFVLARDDEGKDLGDSSLDFFETLKRRYPEAYPLLYTDLIIDFLFMIDILMNFRTTYVKEGEVLITNPWKIAVHYLKTYFVVDFVAAVPWDLLASLNSGTEENTMLFSLLKTARLLRLFRAARKLDRNYEYMTSLLFLMIFFFMLVAHWLACIWYAIGEQEAVEYDGLSWLSILGYQMELPIEEGISHSGPSLRTRYLTSLYYIMTLCTTVGFGNVSANTDGERIFSICCMLMGAVMHAAIFGNVTAIIHGQYSSNFRYRKESLQINEFVRYFKIKTPLARRLRDYSRHTWSQTKGTDMAKVLQKFPDGLQYEIHLHMHLTVLSQSFLFHDFEDGCLRALSKKMHRHHHLPGHQILHDGDDIDSVHLVRRGKIDIMMYDEPRGRIREGDAYGASLRQMTTRPRAVVSLRASTCVDCHVIKLRDLEDVMSSYPNLCAQLLSMMDASDHNDLYDEYFMKGNGDRDDDQPNKNGSGFHVKLGSVRKHSCGSDRKHSCTHKKHRLSVDQEYEMKPMLGVRTSKLLEKQSSHSSKEKLGNGDLNKYKSVSTEDNTLEEPDGRFINVTQLTDIEIESPDDINENVRTTDEVIEEDDVNNVVDFSEEAPQHKISVAKSTCSECKAEFRDDKTEDLEERFEEMSSNMQRLESKMETLISLLERNGVGNTPSTQARSTGEERDFNCTVTSV</sequence>
<evidence type="ECO:0000256" key="14">
    <source>
        <dbReference type="SAM" id="MobiDB-lite"/>
    </source>
</evidence>
<evidence type="ECO:0000256" key="3">
    <source>
        <dbReference type="ARBA" id="ARBA00022475"/>
    </source>
</evidence>
<dbReference type="InterPro" id="IPR003967">
    <property type="entry name" value="K_chnl_volt-dep_ERG"/>
</dbReference>